<dbReference type="OrthoDB" id="1792890at2"/>
<dbReference type="PANTHER" id="PTHR35841:SF1">
    <property type="entry name" value="PHOSPHONATES-BINDING PERIPLASMIC PROTEIN"/>
    <property type="match status" value="1"/>
</dbReference>
<feature type="transmembrane region" description="Helical" evidence="3">
    <location>
        <begin position="60"/>
        <end position="78"/>
    </location>
</feature>
<accession>A0A4P6K473</accession>
<name>A0A4P6K473_KTERU</name>
<feature type="transmembrane region" description="Helical" evidence="3">
    <location>
        <begin position="36"/>
        <end position="54"/>
    </location>
</feature>
<gene>
    <name evidence="4" type="ORF">EPA93_44310</name>
</gene>
<keyword evidence="2" id="KW-0732">Signal</keyword>
<reference evidence="4 5" key="1">
    <citation type="submission" date="2019-01" db="EMBL/GenBank/DDBJ databases">
        <title>Ktedonosporobacter rubrisoli SCAWS-G2.</title>
        <authorList>
            <person name="Huang Y."/>
            <person name="Yan B."/>
        </authorList>
    </citation>
    <scope>NUCLEOTIDE SEQUENCE [LARGE SCALE GENOMIC DNA]</scope>
    <source>
        <strain evidence="4 5">SCAWS-G2</strain>
    </source>
</reference>
<dbReference type="CDD" id="cd01071">
    <property type="entry name" value="PBP2_PhnD_like"/>
    <property type="match status" value="1"/>
</dbReference>
<keyword evidence="3" id="KW-1133">Transmembrane helix</keyword>
<dbReference type="SUPFAM" id="SSF53850">
    <property type="entry name" value="Periplasmic binding protein-like II"/>
    <property type="match status" value="1"/>
</dbReference>
<sequence length="411" mass="45005">MVYKWSSPYCCGCLSAEERGSMSNQRNAPQLNNSQLLLIGFVLSVCLNILTNAISLPSWVASIVFIPLVGCIALLMLVESTKAKAPTNQGRRSLFKLLRRPAGIILLLAVVGVFLTLKEADIKGEREQLEKEQLAFDAQRKGQLTRLRIGFLPIGNNPGGKVNTSTFEDSLANHLGIPVTSASIGSTYTDTVNALAEGTIEVAWLGPLSYLYAHQKYGAKVILCLLRHRRQKTYQSYIITNVTTGIRTLQDLKGQPFAFVDPFSTSGNLVPRYVLKKAGLDPDKDIRGIYAGSHEDVFQGVLSGKYPAGAVASDNYDLDQQELRQKGSQKDALVILAKSMDIPEGPIALRKDIQLYDTLHVEDAFLTIGENDPAILNTIGIAGFAKVTDETYDSLLDMARYLNIDLSTYNG</sequence>
<evidence type="ECO:0000313" key="4">
    <source>
        <dbReference type="EMBL" id="QBD82620.1"/>
    </source>
</evidence>
<evidence type="ECO:0000256" key="3">
    <source>
        <dbReference type="SAM" id="Phobius"/>
    </source>
</evidence>
<keyword evidence="5" id="KW-1185">Reference proteome</keyword>
<keyword evidence="3" id="KW-0812">Transmembrane</keyword>
<dbReference type="NCBIfam" id="TIGR01098">
    <property type="entry name" value="3A0109s03R"/>
    <property type="match status" value="1"/>
</dbReference>
<evidence type="ECO:0000256" key="2">
    <source>
        <dbReference type="ARBA" id="ARBA00022729"/>
    </source>
</evidence>
<feature type="transmembrane region" description="Helical" evidence="3">
    <location>
        <begin position="98"/>
        <end position="117"/>
    </location>
</feature>
<dbReference type="EMBL" id="CP035758">
    <property type="protein sequence ID" value="QBD82620.1"/>
    <property type="molecule type" value="Genomic_DNA"/>
</dbReference>
<proteinExistence type="inferred from homology"/>
<dbReference type="Gene3D" id="3.40.190.10">
    <property type="entry name" value="Periplasmic binding protein-like II"/>
    <property type="match status" value="2"/>
</dbReference>
<dbReference type="Pfam" id="PF12974">
    <property type="entry name" value="Phosphonate-bd"/>
    <property type="match status" value="1"/>
</dbReference>
<dbReference type="GO" id="GO:0043190">
    <property type="term" value="C:ATP-binding cassette (ABC) transporter complex"/>
    <property type="evidence" value="ECO:0007669"/>
    <property type="project" value="InterPro"/>
</dbReference>
<organism evidence="4 5">
    <name type="scientific">Ktedonosporobacter rubrisoli</name>
    <dbReference type="NCBI Taxonomy" id="2509675"/>
    <lineage>
        <taxon>Bacteria</taxon>
        <taxon>Bacillati</taxon>
        <taxon>Chloroflexota</taxon>
        <taxon>Ktedonobacteria</taxon>
        <taxon>Ktedonobacterales</taxon>
        <taxon>Ktedonosporobacteraceae</taxon>
        <taxon>Ktedonosporobacter</taxon>
    </lineage>
</organism>
<dbReference type="PANTHER" id="PTHR35841">
    <property type="entry name" value="PHOSPHONATES-BINDING PERIPLASMIC PROTEIN"/>
    <property type="match status" value="1"/>
</dbReference>
<keyword evidence="3" id="KW-0472">Membrane</keyword>
<dbReference type="AlphaFoldDB" id="A0A4P6K473"/>
<dbReference type="GO" id="GO:0055085">
    <property type="term" value="P:transmembrane transport"/>
    <property type="evidence" value="ECO:0007669"/>
    <property type="project" value="InterPro"/>
</dbReference>
<dbReference type="Proteomes" id="UP000290365">
    <property type="component" value="Chromosome"/>
</dbReference>
<dbReference type="KEGG" id="kbs:EPA93_44310"/>
<evidence type="ECO:0000256" key="1">
    <source>
        <dbReference type="ARBA" id="ARBA00007162"/>
    </source>
</evidence>
<comment type="similarity">
    <text evidence="1">Belongs to the phosphate/phosphite/phosphonate binding protein family.</text>
</comment>
<evidence type="ECO:0000313" key="5">
    <source>
        <dbReference type="Proteomes" id="UP000290365"/>
    </source>
</evidence>
<protein>
    <submittedName>
        <fullName evidence="4">Phosphate/phosphite/phosphonate ABC transporter substrate-binding protein</fullName>
    </submittedName>
</protein>
<dbReference type="InterPro" id="IPR005770">
    <property type="entry name" value="PhnD"/>
</dbReference>